<sequence>MDPDNPKTYGLNLPTAMVIAAFCAIAWVNTIELQGRIWLTFKRYSGLYFWSLVVSSLGCAFHALGFLFLDFLIIRQNNAVGIIIGVSWWCMVTGQALVLYSRLHLVVRDERKIRWVLIMIITNFFILHLPIMLLSQVAYSPVPSAEKWLNVYTVYEKVQMTGFTIQETIISGLYLYEARRILRPGKVFQKKKTSQVLHHLIWVNIFIIFLDMALLATEYAGLFSIQTVFKAAVYSVKLRFEFVVLNQLMDIVGARMSAFTGSGTDNSGPYDTARSAQNVQLGPVNIRRPGDTLNAFASPGIGRATSDPNMGGALRTTEVHVLGTSKSAVVEKQSEVPAEDYGDVRYGQAVTTMSRGRTPSRASSEMEFAGKGAYPS</sequence>
<evidence type="ECO:0000313" key="2">
    <source>
        <dbReference type="Proteomes" id="UP001281147"/>
    </source>
</evidence>
<gene>
    <name evidence="1" type="ORF">LTR37_000452</name>
</gene>
<accession>A0ACC3NYD3</accession>
<reference evidence="1" key="1">
    <citation type="submission" date="2023-07" db="EMBL/GenBank/DDBJ databases">
        <title>Black Yeasts Isolated from many extreme environments.</title>
        <authorList>
            <person name="Coleine C."/>
            <person name="Stajich J.E."/>
            <person name="Selbmann L."/>
        </authorList>
    </citation>
    <scope>NUCLEOTIDE SEQUENCE</scope>
    <source>
        <strain evidence="1">CCFEE 5714</strain>
    </source>
</reference>
<keyword evidence="2" id="KW-1185">Reference proteome</keyword>
<organism evidence="1 2">
    <name type="scientific">Vermiconidia calcicola</name>
    <dbReference type="NCBI Taxonomy" id="1690605"/>
    <lineage>
        <taxon>Eukaryota</taxon>
        <taxon>Fungi</taxon>
        <taxon>Dikarya</taxon>
        <taxon>Ascomycota</taxon>
        <taxon>Pezizomycotina</taxon>
        <taxon>Dothideomycetes</taxon>
        <taxon>Dothideomycetidae</taxon>
        <taxon>Mycosphaerellales</taxon>
        <taxon>Extremaceae</taxon>
        <taxon>Vermiconidia</taxon>
    </lineage>
</organism>
<dbReference type="EMBL" id="JAUTXU010000002">
    <property type="protein sequence ID" value="KAK3725482.1"/>
    <property type="molecule type" value="Genomic_DNA"/>
</dbReference>
<dbReference type="Proteomes" id="UP001281147">
    <property type="component" value="Unassembled WGS sequence"/>
</dbReference>
<comment type="caution">
    <text evidence="1">The sequence shown here is derived from an EMBL/GenBank/DDBJ whole genome shotgun (WGS) entry which is preliminary data.</text>
</comment>
<evidence type="ECO:0000313" key="1">
    <source>
        <dbReference type="EMBL" id="KAK3725482.1"/>
    </source>
</evidence>
<name>A0ACC3NYD3_9PEZI</name>
<protein>
    <submittedName>
        <fullName evidence="1">Uncharacterized protein</fullName>
    </submittedName>
</protein>
<proteinExistence type="predicted"/>